<feature type="region of interest" description="Disordered" evidence="1">
    <location>
        <begin position="61"/>
        <end position="89"/>
    </location>
</feature>
<dbReference type="EMBL" id="BMAT01002363">
    <property type="protein sequence ID" value="GFS05500.1"/>
    <property type="molecule type" value="Genomic_DNA"/>
</dbReference>
<keyword evidence="3" id="KW-1185">Reference proteome</keyword>
<proteinExistence type="predicted"/>
<feature type="compositionally biased region" description="Polar residues" evidence="1">
    <location>
        <begin position="61"/>
        <end position="78"/>
    </location>
</feature>
<evidence type="ECO:0000313" key="2">
    <source>
        <dbReference type="EMBL" id="GFS05500.1"/>
    </source>
</evidence>
<comment type="caution">
    <text evidence="2">The sequence shown here is derived from an EMBL/GenBank/DDBJ whole genome shotgun (WGS) entry which is preliminary data.</text>
</comment>
<dbReference type="AlphaFoldDB" id="A0AAV4I6G3"/>
<feature type="region of interest" description="Disordered" evidence="1">
    <location>
        <begin position="1"/>
        <end position="20"/>
    </location>
</feature>
<accession>A0AAV4I6G3</accession>
<gene>
    <name evidence="2" type="ORF">ElyMa_001201900</name>
</gene>
<reference evidence="2 3" key="1">
    <citation type="journal article" date="2021" name="Elife">
        <title>Chloroplast acquisition without the gene transfer in kleptoplastic sea slugs, Plakobranchus ocellatus.</title>
        <authorList>
            <person name="Maeda T."/>
            <person name="Takahashi S."/>
            <person name="Yoshida T."/>
            <person name="Shimamura S."/>
            <person name="Takaki Y."/>
            <person name="Nagai Y."/>
            <person name="Toyoda A."/>
            <person name="Suzuki Y."/>
            <person name="Arimoto A."/>
            <person name="Ishii H."/>
            <person name="Satoh N."/>
            <person name="Nishiyama T."/>
            <person name="Hasebe M."/>
            <person name="Maruyama T."/>
            <person name="Minagawa J."/>
            <person name="Obokata J."/>
            <person name="Shigenobu S."/>
        </authorList>
    </citation>
    <scope>NUCLEOTIDE SEQUENCE [LARGE SCALE GENOMIC DNA]</scope>
</reference>
<name>A0AAV4I6G3_9GAST</name>
<organism evidence="2 3">
    <name type="scientific">Elysia marginata</name>
    <dbReference type="NCBI Taxonomy" id="1093978"/>
    <lineage>
        <taxon>Eukaryota</taxon>
        <taxon>Metazoa</taxon>
        <taxon>Spiralia</taxon>
        <taxon>Lophotrochozoa</taxon>
        <taxon>Mollusca</taxon>
        <taxon>Gastropoda</taxon>
        <taxon>Heterobranchia</taxon>
        <taxon>Euthyneura</taxon>
        <taxon>Panpulmonata</taxon>
        <taxon>Sacoglossa</taxon>
        <taxon>Placobranchoidea</taxon>
        <taxon>Plakobranchidae</taxon>
        <taxon>Elysia</taxon>
    </lineage>
</organism>
<dbReference type="Proteomes" id="UP000762676">
    <property type="component" value="Unassembled WGS sequence"/>
</dbReference>
<evidence type="ECO:0000256" key="1">
    <source>
        <dbReference type="SAM" id="MobiDB-lite"/>
    </source>
</evidence>
<protein>
    <submittedName>
        <fullName evidence="2">Uncharacterized protein</fullName>
    </submittedName>
</protein>
<sequence length="89" mass="9859">MPKTKTKTINHSFLPPPPSPPTVFKCLVQSSPSRSVPMDRLELGLNKSEISRRQTIVLSKKSQSYSAMNQRGSLSGRQSMIFPPSESDV</sequence>
<evidence type="ECO:0000313" key="3">
    <source>
        <dbReference type="Proteomes" id="UP000762676"/>
    </source>
</evidence>